<dbReference type="RefSeq" id="WP_130958116.1">
    <property type="nucleotide sequence ID" value="NZ_JBHSHA010000004.1"/>
</dbReference>
<dbReference type="Proteomes" id="UP000292919">
    <property type="component" value="Unassembled WGS sequence"/>
</dbReference>
<keyword evidence="13" id="KW-0121">Carboxypeptidase</keyword>
<feature type="binding site" evidence="8">
    <location>
        <position position="237"/>
    </location>
    <ligand>
        <name>substrate</name>
    </ligand>
</feature>
<evidence type="ECO:0000256" key="4">
    <source>
        <dbReference type="ARBA" id="ARBA00022960"/>
    </source>
</evidence>
<keyword evidence="5" id="KW-0573">Peptidoglycan synthesis</keyword>
<dbReference type="Pfam" id="PF00768">
    <property type="entry name" value="Peptidase_S11"/>
    <property type="match status" value="1"/>
</dbReference>
<reference evidence="13 14" key="1">
    <citation type="submission" date="2018-12" db="EMBL/GenBank/DDBJ databases">
        <title>First genome draft of Desulfovibrio legallis sp. nov.</title>
        <authorList>
            <person name="Ben Dhia O."/>
            <person name="Najjari A."/>
            <person name="Ferjani R."/>
            <person name="Fhoula I."/>
            <person name="Fardeau M.-L."/>
            <person name="Boudabbous A."/>
            <person name="Ouzari H.I."/>
        </authorList>
    </citation>
    <scope>NUCLEOTIDE SEQUENCE [LARGE SCALE GENOMIC DNA]</scope>
    <source>
        <strain evidence="13 14">H1T</strain>
    </source>
</reference>
<dbReference type="AlphaFoldDB" id="A0A6H3FD54"/>
<feature type="region of interest" description="Disordered" evidence="10">
    <location>
        <begin position="324"/>
        <end position="378"/>
    </location>
</feature>
<dbReference type="InterPro" id="IPR001967">
    <property type="entry name" value="Peptidase_S11_N"/>
</dbReference>
<keyword evidence="4" id="KW-0133">Cell shape</keyword>
<organism evidence="13 14">
    <name type="scientific">Desulfovibrio legallii</name>
    <dbReference type="NCBI Taxonomy" id="571438"/>
    <lineage>
        <taxon>Bacteria</taxon>
        <taxon>Pseudomonadati</taxon>
        <taxon>Thermodesulfobacteriota</taxon>
        <taxon>Desulfovibrionia</taxon>
        <taxon>Desulfovibrionales</taxon>
        <taxon>Desulfovibrionaceae</taxon>
        <taxon>Desulfovibrio</taxon>
    </lineage>
</organism>
<feature type="compositionally biased region" description="Basic residues" evidence="10">
    <location>
        <begin position="345"/>
        <end position="362"/>
    </location>
</feature>
<dbReference type="InterPro" id="IPR018044">
    <property type="entry name" value="Peptidase_S11"/>
</dbReference>
<keyword evidence="14" id="KW-1185">Reference proteome</keyword>
<accession>A0A6H3FD54</accession>
<keyword evidence="13" id="KW-0645">Protease</keyword>
<evidence type="ECO:0000256" key="8">
    <source>
        <dbReference type="PIRSR" id="PIRSR618044-2"/>
    </source>
</evidence>
<proteinExistence type="inferred from homology"/>
<gene>
    <name evidence="13" type="ORF">EB812_08950</name>
</gene>
<dbReference type="GO" id="GO:0006508">
    <property type="term" value="P:proteolysis"/>
    <property type="evidence" value="ECO:0007669"/>
    <property type="project" value="InterPro"/>
</dbReference>
<dbReference type="PANTHER" id="PTHR21581">
    <property type="entry name" value="D-ALANYL-D-ALANINE CARBOXYPEPTIDASE"/>
    <property type="match status" value="1"/>
</dbReference>
<dbReference type="SUPFAM" id="SSF56601">
    <property type="entry name" value="beta-lactamase/transpeptidase-like"/>
    <property type="match status" value="1"/>
</dbReference>
<dbReference type="PANTHER" id="PTHR21581:SF6">
    <property type="entry name" value="TRAFFICKING PROTEIN PARTICLE COMPLEX SUBUNIT 12"/>
    <property type="match status" value="1"/>
</dbReference>
<keyword evidence="6" id="KW-0961">Cell wall biogenesis/degradation</keyword>
<dbReference type="InterPro" id="IPR012338">
    <property type="entry name" value="Beta-lactam/transpept-like"/>
</dbReference>
<comment type="caution">
    <text evidence="13">The sequence shown here is derived from an EMBL/GenBank/DDBJ whole genome shotgun (WGS) entry which is preliminary data.</text>
</comment>
<evidence type="ECO:0000256" key="5">
    <source>
        <dbReference type="ARBA" id="ARBA00022984"/>
    </source>
</evidence>
<protein>
    <submittedName>
        <fullName evidence="13">D-alanyl-D-alanine carboxypeptidase</fullName>
    </submittedName>
</protein>
<feature type="compositionally biased region" description="Low complexity" evidence="10">
    <location>
        <begin position="365"/>
        <end position="378"/>
    </location>
</feature>
<dbReference type="GO" id="GO:0009252">
    <property type="term" value="P:peptidoglycan biosynthetic process"/>
    <property type="evidence" value="ECO:0007669"/>
    <property type="project" value="UniProtKB-KW"/>
</dbReference>
<evidence type="ECO:0000313" key="13">
    <source>
        <dbReference type="EMBL" id="TBH79115.1"/>
    </source>
</evidence>
<evidence type="ECO:0000259" key="12">
    <source>
        <dbReference type="Pfam" id="PF00768"/>
    </source>
</evidence>
<name>A0A6H3FD54_9BACT</name>
<evidence type="ECO:0000256" key="7">
    <source>
        <dbReference type="PIRSR" id="PIRSR618044-1"/>
    </source>
</evidence>
<evidence type="ECO:0000256" key="6">
    <source>
        <dbReference type="ARBA" id="ARBA00023316"/>
    </source>
</evidence>
<comment type="similarity">
    <text evidence="1 9">Belongs to the peptidase S11 family.</text>
</comment>
<sequence>MNSPFFADAPRASRVAFLTLCCLCWLLAGLPATSRAAPPVPTHGAVGVCAAILYDLDQDAILFEQNADTPIPPASLTKVLSMFLVMDQIRAGLASLDSPVTISRLAARTGGSRMGLRQREQLTLEQLLTGMAVSSGNDASTAAAEFVGGSVPAFVNMMNAKARSLGMRDSVFVNPHGLPARGQVTTARDMLALARAYLRTYPEALRFHSTHVLNHRGSITWNRNPLLGQYPGADGLKTGWTNASGYNLIFTAAQGNHRLLAVIMAAPDGRTRSIEAFRLLDAGFKVCTNQAVSVTAALDTLPPNAYHPDPHLLAREASRLYAGADQPARKQHVRKAARQQDKQLKAAKAKKAPSQKAARHKRADGQAARRVAAANSAS</sequence>
<keyword evidence="2 11" id="KW-0732">Signal</keyword>
<dbReference type="GO" id="GO:0008360">
    <property type="term" value="P:regulation of cell shape"/>
    <property type="evidence" value="ECO:0007669"/>
    <property type="project" value="UniProtKB-KW"/>
</dbReference>
<evidence type="ECO:0000256" key="9">
    <source>
        <dbReference type="RuleBase" id="RU004016"/>
    </source>
</evidence>
<dbReference type="EMBL" id="SIXC01000010">
    <property type="protein sequence ID" value="TBH79115.1"/>
    <property type="molecule type" value="Genomic_DNA"/>
</dbReference>
<dbReference type="GO" id="GO:0009002">
    <property type="term" value="F:serine-type D-Ala-D-Ala carboxypeptidase activity"/>
    <property type="evidence" value="ECO:0007669"/>
    <property type="project" value="InterPro"/>
</dbReference>
<dbReference type="PRINTS" id="PR00725">
    <property type="entry name" value="DADACBPTASE1"/>
</dbReference>
<evidence type="ECO:0000256" key="11">
    <source>
        <dbReference type="SAM" id="SignalP"/>
    </source>
</evidence>
<feature type="active site" description="Acyl-ester intermediate" evidence="7">
    <location>
        <position position="75"/>
    </location>
</feature>
<feature type="signal peptide" evidence="11">
    <location>
        <begin position="1"/>
        <end position="36"/>
    </location>
</feature>
<dbReference type="GO" id="GO:0071555">
    <property type="term" value="P:cell wall organization"/>
    <property type="evidence" value="ECO:0007669"/>
    <property type="project" value="UniProtKB-KW"/>
</dbReference>
<feature type="domain" description="Peptidase S11 D-alanyl-D-alanine carboxypeptidase A N-terminal" evidence="12">
    <location>
        <begin position="49"/>
        <end position="267"/>
    </location>
</feature>
<evidence type="ECO:0000256" key="1">
    <source>
        <dbReference type="ARBA" id="ARBA00007164"/>
    </source>
</evidence>
<evidence type="ECO:0000256" key="3">
    <source>
        <dbReference type="ARBA" id="ARBA00022801"/>
    </source>
</evidence>
<feature type="chain" id="PRO_5026203081" evidence="11">
    <location>
        <begin position="37"/>
        <end position="378"/>
    </location>
</feature>
<evidence type="ECO:0000256" key="10">
    <source>
        <dbReference type="SAM" id="MobiDB-lite"/>
    </source>
</evidence>
<evidence type="ECO:0000256" key="2">
    <source>
        <dbReference type="ARBA" id="ARBA00022729"/>
    </source>
</evidence>
<dbReference type="Gene3D" id="3.40.710.10">
    <property type="entry name" value="DD-peptidase/beta-lactamase superfamily"/>
    <property type="match status" value="1"/>
</dbReference>
<keyword evidence="3" id="KW-0378">Hydrolase</keyword>
<feature type="active site" evidence="7">
    <location>
        <position position="135"/>
    </location>
</feature>
<evidence type="ECO:0000313" key="14">
    <source>
        <dbReference type="Proteomes" id="UP000292919"/>
    </source>
</evidence>
<feature type="active site" description="Proton acceptor" evidence="7">
    <location>
        <position position="78"/>
    </location>
</feature>